<keyword evidence="2" id="KW-0503">Monooxygenase</keyword>
<keyword evidence="2" id="KW-0349">Heme</keyword>
<dbReference type="InterPro" id="IPR001128">
    <property type="entry name" value="Cyt_P450"/>
</dbReference>
<dbReference type="PANTHER" id="PTHR46696">
    <property type="entry name" value="P450, PUTATIVE (EUROFUNG)-RELATED"/>
    <property type="match status" value="1"/>
</dbReference>
<dbReference type="InterPro" id="IPR036396">
    <property type="entry name" value="Cyt_P450_sf"/>
</dbReference>
<dbReference type="Pfam" id="PF00067">
    <property type="entry name" value="p450"/>
    <property type="match status" value="1"/>
</dbReference>
<dbReference type="PANTHER" id="PTHR46696:SF1">
    <property type="entry name" value="CYTOCHROME P450 YJIB-RELATED"/>
    <property type="match status" value="1"/>
</dbReference>
<gene>
    <name evidence="3" type="ORF">ABC974_06090</name>
</gene>
<keyword evidence="2" id="KW-0560">Oxidoreductase</keyword>
<protein>
    <submittedName>
        <fullName evidence="3">Cytochrome P450</fullName>
    </submittedName>
</protein>
<keyword evidence="2" id="KW-0479">Metal-binding</keyword>
<dbReference type="Gene3D" id="1.10.630.10">
    <property type="entry name" value="Cytochrome P450"/>
    <property type="match status" value="1"/>
</dbReference>
<evidence type="ECO:0000313" key="4">
    <source>
        <dbReference type="Proteomes" id="UP001419910"/>
    </source>
</evidence>
<reference evidence="3 4" key="1">
    <citation type="submission" date="2024-05" db="EMBL/GenBank/DDBJ databases">
        <authorList>
            <person name="Liu Q."/>
            <person name="Xin Y.-H."/>
        </authorList>
    </citation>
    <scope>NUCLEOTIDE SEQUENCE [LARGE SCALE GENOMIC DNA]</scope>
    <source>
        <strain evidence="3 4">CGMCC 1.10181</strain>
    </source>
</reference>
<evidence type="ECO:0000313" key="3">
    <source>
        <dbReference type="EMBL" id="MEN2789187.1"/>
    </source>
</evidence>
<comment type="similarity">
    <text evidence="1 2">Belongs to the cytochrome P450 family.</text>
</comment>
<keyword evidence="2" id="KW-0408">Iron</keyword>
<dbReference type="RefSeq" id="WP_343891842.1">
    <property type="nucleotide sequence ID" value="NZ_BAAAEH010000047.1"/>
</dbReference>
<keyword evidence="4" id="KW-1185">Reference proteome</keyword>
<proteinExistence type="inferred from homology"/>
<evidence type="ECO:0000256" key="1">
    <source>
        <dbReference type="ARBA" id="ARBA00010617"/>
    </source>
</evidence>
<comment type="caution">
    <text evidence="3">The sequence shown here is derived from an EMBL/GenBank/DDBJ whole genome shotgun (WGS) entry which is preliminary data.</text>
</comment>
<name>A0ABU9Y064_9SPHN</name>
<dbReference type="SUPFAM" id="SSF48264">
    <property type="entry name" value="Cytochrome P450"/>
    <property type="match status" value="1"/>
</dbReference>
<organism evidence="3 4">
    <name type="scientific">Sphingomonas oligophenolica</name>
    <dbReference type="NCBI Taxonomy" id="301154"/>
    <lineage>
        <taxon>Bacteria</taxon>
        <taxon>Pseudomonadati</taxon>
        <taxon>Pseudomonadota</taxon>
        <taxon>Alphaproteobacteria</taxon>
        <taxon>Sphingomonadales</taxon>
        <taxon>Sphingomonadaceae</taxon>
        <taxon>Sphingomonas</taxon>
    </lineage>
</organism>
<evidence type="ECO:0000256" key="2">
    <source>
        <dbReference type="RuleBase" id="RU000461"/>
    </source>
</evidence>
<dbReference type="PROSITE" id="PS00086">
    <property type="entry name" value="CYTOCHROME_P450"/>
    <property type="match status" value="1"/>
</dbReference>
<dbReference type="Proteomes" id="UP001419910">
    <property type="component" value="Unassembled WGS sequence"/>
</dbReference>
<dbReference type="InterPro" id="IPR017972">
    <property type="entry name" value="Cyt_P450_CS"/>
</dbReference>
<sequence length="416" mass="46116">MSTQPKSFADRVMSAVGGWLMSHMELVFRIARNLAPILVVSFKGRKFALVTRFDDVAEVLTHPNVFDVIYAPKLNLLMDGGNIFLGMRDTPDSTRDRSSMRLAAPRAEALTRIRPEVEAMAEAAMAKAAPAGKVDLAMELTQDLTTRFFSGYFGTPADDVTAFSDQARLLFQFMFADMANDPVFEEKVRPVAAAMRARVEKCIADRKGARGQHDDVLERCLELQDIGTPGMDDDGIRNNMIGFIVGGLPQPPMIIPQLFDVLLDRPAELAGAQAAARADDDDLVSRYVFEALRYYPLTPGLFRDCSADYEIAGGTMRARIIPAGTRVMAATRSAMFDGRRVASPTKFRLDRPDYTYMNFGWGMHQCFGLYMNQQMIPAICKAVLKRPGLRRAAGPEGKLRLEGIFAMNLTVEFDPS</sequence>
<dbReference type="EMBL" id="JBDIME010000003">
    <property type="protein sequence ID" value="MEN2789187.1"/>
    <property type="molecule type" value="Genomic_DNA"/>
</dbReference>
<accession>A0ABU9Y064</accession>